<name>A0A4U5MFG8_STECR</name>
<dbReference type="AlphaFoldDB" id="A0A4U5MFG8"/>
<keyword evidence="7 9" id="KW-1133">Transmembrane helix</keyword>
<reference evidence="11 12" key="2">
    <citation type="journal article" date="2019" name="G3 (Bethesda)">
        <title>Hybrid Assembly of the Genome of the Entomopathogenic Nematode Steinernema carpocapsae Identifies the X-Chromosome.</title>
        <authorList>
            <person name="Serra L."/>
            <person name="Macchietto M."/>
            <person name="Macias-Munoz A."/>
            <person name="McGill C.J."/>
            <person name="Rodriguez I.M."/>
            <person name="Rodriguez B."/>
            <person name="Murad R."/>
            <person name="Mortazavi A."/>
        </authorList>
    </citation>
    <scope>NUCLEOTIDE SEQUENCE [LARGE SCALE GENOMIC DNA]</scope>
    <source>
        <strain evidence="11 12">ALL</strain>
    </source>
</reference>
<dbReference type="PANTHER" id="PTHR48041:SF84">
    <property type="entry name" value="ABC TRANSPORTER DOMAIN-CONTAINING PROTEIN"/>
    <property type="match status" value="1"/>
</dbReference>
<evidence type="ECO:0000313" key="11">
    <source>
        <dbReference type="EMBL" id="TKR67959.1"/>
    </source>
</evidence>
<dbReference type="EMBL" id="AZBU02000008">
    <property type="protein sequence ID" value="TKR67959.1"/>
    <property type="molecule type" value="Genomic_DNA"/>
</dbReference>
<feature type="transmembrane region" description="Helical" evidence="9">
    <location>
        <begin position="377"/>
        <end position="398"/>
    </location>
</feature>
<dbReference type="InterPro" id="IPR050352">
    <property type="entry name" value="ABCG_transporters"/>
</dbReference>
<feature type="transmembrane region" description="Helical" evidence="9">
    <location>
        <begin position="405"/>
        <end position="423"/>
    </location>
</feature>
<dbReference type="GO" id="GO:0005524">
    <property type="term" value="F:ATP binding"/>
    <property type="evidence" value="ECO:0007669"/>
    <property type="project" value="UniProtKB-KW"/>
</dbReference>
<keyword evidence="4 9" id="KW-0812">Transmembrane</keyword>
<dbReference type="InterPro" id="IPR003593">
    <property type="entry name" value="AAA+_ATPase"/>
</dbReference>
<keyword evidence="8 9" id="KW-0472">Membrane</keyword>
<evidence type="ECO:0000259" key="10">
    <source>
        <dbReference type="PROSITE" id="PS50893"/>
    </source>
</evidence>
<dbReference type="SMART" id="SM00382">
    <property type="entry name" value="AAA"/>
    <property type="match status" value="1"/>
</dbReference>
<comment type="similarity">
    <text evidence="2">Belongs to the ABC transporter superfamily. ABCG family. Eye pigment precursor importer (TC 3.A.1.204) subfamily.</text>
</comment>
<feature type="transmembrane region" description="Helical" evidence="9">
    <location>
        <begin position="333"/>
        <end position="357"/>
    </location>
</feature>
<evidence type="ECO:0000256" key="5">
    <source>
        <dbReference type="ARBA" id="ARBA00022741"/>
    </source>
</evidence>
<dbReference type="GO" id="GO:0140359">
    <property type="term" value="F:ABC-type transporter activity"/>
    <property type="evidence" value="ECO:0007669"/>
    <property type="project" value="InterPro"/>
</dbReference>
<gene>
    <name evidence="11" type="ORF">L596_024026</name>
</gene>
<dbReference type="InterPro" id="IPR003439">
    <property type="entry name" value="ABC_transporter-like_ATP-bd"/>
</dbReference>
<evidence type="ECO:0000256" key="7">
    <source>
        <dbReference type="ARBA" id="ARBA00022989"/>
    </source>
</evidence>
<dbReference type="PANTHER" id="PTHR48041">
    <property type="entry name" value="ABC TRANSPORTER G FAMILY MEMBER 28"/>
    <property type="match status" value="1"/>
</dbReference>
<dbReference type="PROSITE" id="PS50893">
    <property type="entry name" value="ABC_TRANSPORTER_2"/>
    <property type="match status" value="1"/>
</dbReference>
<dbReference type="InterPro" id="IPR043926">
    <property type="entry name" value="ABCG_dom"/>
</dbReference>
<dbReference type="Pfam" id="PF00005">
    <property type="entry name" value="ABC_tran"/>
    <property type="match status" value="1"/>
</dbReference>
<keyword evidence="12" id="KW-1185">Reference proteome</keyword>
<evidence type="ECO:0000256" key="8">
    <source>
        <dbReference type="ARBA" id="ARBA00023136"/>
    </source>
</evidence>
<reference evidence="11 12" key="1">
    <citation type="journal article" date="2015" name="Genome Biol.">
        <title>Comparative genomics of Steinernema reveals deeply conserved gene regulatory networks.</title>
        <authorList>
            <person name="Dillman A.R."/>
            <person name="Macchietto M."/>
            <person name="Porter C.F."/>
            <person name="Rogers A."/>
            <person name="Williams B."/>
            <person name="Antoshechkin I."/>
            <person name="Lee M.M."/>
            <person name="Goodwin Z."/>
            <person name="Lu X."/>
            <person name="Lewis E.E."/>
            <person name="Goodrich-Blair H."/>
            <person name="Stock S.P."/>
            <person name="Adams B.J."/>
            <person name="Sternberg P.W."/>
            <person name="Mortazavi A."/>
        </authorList>
    </citation>
    <scope>NUCLEOTIDE SEQUENCE [LARGE SCALE GENOMIC DNA]</scope>
    <source>
        <strain evidence="11 12">ALL</strain>
    </source>
</reference>
<dbReference type="PROSITE" id="PS00211">
    <property type="entry name" value="ABC_TRANSPORTER_1"/>
    <property type="match status" value="1"/>
</dbReference>
<feature type="transmembrane region" description="Helical" evidence="9">
    <location>
        <begin position="304"/>
        <end position="321"/>
    </location>
</feature>
<evidence type="ECO:0000256" key="4">
    <source>
        <dbReference type="ARBA" id="ARBA00022692"/>
    </source>
</evidence>
<organism evidence="11 12">
    <name type="scientific">Steinernema carpocapsae</name>
    <name type="common">Entomopathogenic nematode</name>
    <dbReference type="NCBI Taxonomy" id="34508"/>
    <lineage>
        <taxon>Eukaryota</taxon>
        <taxon>Metazoa</taxon>
        <taxon>Ecdysozoa</taxon>
        <taxon>Nematoda</taxon>
        <taxon>Chromadorea</taxon>
        <taxon>Rhabditida</taxon>
        <taxon>Tylenchina</taxon>
        <taxon>Panagrolaimomorpha</taxon>
        <taxon>Strongyloidoidea</taxon>
        <taxon>Steinernematidae</taxon>
        <taxon>Steinernema</taxon>
    </lineage>
</organism>
<feature type="transmembrane region" description="Helical" evidence="9">
    <location>
        <begin position="443"/>
        <end position="463"/>
    </location>
</feature>
<dbReference type="Pfam" id="PF01061">
    <property type="entry name" value="ABC2_membrane"/>
    <property type="match status" value="1"/>
</dbReference>
<keyword evidence="3" id="KW-0813">Transport</keyword>
<protein>
    <recommendedName>
        <fullName evidence="10">ABC transporter domain-containing protein</fullName>
    </recommendedName>
</protein>
<evidence type="ECO:0000256" key="9">
    <source>
        <dbReference type="SAM" id="Phobius"/>
    </source>
</evidence>
<comment type="caution">
    <text evidence="11">The sequence shown here is derived from an EMBL/GenBank/DDBJ whole genome shotgun (WGS) entry which is preliminary data.</text>
</comment>
<dbReference type="STRING" id="34508.A0A4U5MFG8"/>
<accession>A0A4U5MFG8</accession>
<feature type="transmembrane region" description="Helical" evidence="9">
    <location>
        <begin position="530"/>
        <end position="554"/>
    </location>
</feature>
<evidence type="ECO:0000256" key="1">
    <source>
        <dbReference type="ARBA" id="ARBA00004141"/>
    </source>
</evidence>
<dbReference type="GO" id="GO:0016887">
    <property type="term" value="F:ATP hydrolysis activity"/>
    <property type="evidence" value="ECO:0007669"/>
    <property type="project" value="InterPro"/>
</dbReference>
<dbReference type="GO" id="GO:0005886">
    <property type="term" value="C:plasma membrane"/>
    <property type="evidence" value="ECO:0007669"/>
    <property type="project" value="TreeGrafter"/>
</dbReference>
<dbReference type="InterPro" id="IPR013525">
    <property type="entry name" value="ABC2_TM"/>
</dbReference>
<feature type="domain" description="ABC transporter" evidence="10">
    <location>
        <begin position="1"/>
        <end position="213"/>
    </location>
</feature>
<keyword evidence="5" id="KW-0547">Nucleotide-binding</keyword>
<evidence type="ECO:0000256" key="6">
    <source>
        <dbReference type="ARBA" id="ARBA00022840"/>
    </source>
</evidence>
<dbReference type="InterPro" id="IPR017871">
    <property type="entry name" value="ABC_transporter-like_CS"/>
</dbReference>
<dbReference type="Pfam" id="PF19055">
    <property type="entry name" value="ABC2_membrane_7"/>
    <property type="match status" value="1"/>
</dbReference>
<dbReference type="SUPFAM" id="SSF52540">
    <property type="entry name" value="P-loop containing nucleoside triphosphate hydrolases"/>
    <property type="match status" value="1"/>
</dbReference>
<evidence type="ECO:0000256" key="3">
    <source>
        <dbReference type="ARBA" id="ARBA00022448"/>
    </source>
</evidence>
<comment type="subcellular location">
    <subcellularLocation>
        <location evidence="1">Membrane</location>
        <topology evidence="1">Multi-pass membrane protein</topology>
    </subcellularLocation>
</comment>
<keyword evidence="6" id="KW-0067">ATP-binding</keyword>
<dbReference type="Gene3D" id="3.40.50.300">
    <property type="entry name" value="P-loop containing nucleotide triphosphate hydrolases"/>
    <property type="match status" value="1"/>
</dbReference>
<evidence type="ECO:0000256" key="2">
    <source>
        <dbReference type="ARBA" id="ARBA00005814"/>
    </source>
</evidence>
<dbReference type="OrthoDB" id="66620at2759"/>
<sequence length="560" mass="62719">MALMGASGAGKTTLLNTLLARNMSGFTVDGKVLINGYEMKHHITSVSGYAQQEDLFMSTLTVREHLMIQARLRISGQMTAAERSERVTFVLKELGLTKCSNTRIGISGIKKGISGGESKRVTFAAELLTNPPILFCDEPSTGLDSFMAEAIISVLKKLAHSGKTIICTIHQPSTQLYSMFDKVLYLAAGRVAFMGEPKRAIDLMAACGYNCPPNYNPADMIIETLAVTAVRKEECMSRINAICDKFADSEEGKTMMAIVHSYEKSLGAYPRVRNVAPIWQQLIALQYRSILDNWRNPSLFRAKIIQKVVMGIFVGLLYFDTKKDDELGISNMNGGMFYLVAELTYSTLFAILTFLPMDYPILHREYHDGLYSVGSYYVTRAFSYVPLFSLDGALMIALCYWMVKFHALSFLQVFMMFLIALLVEQSASSFGVMLSTVTPSYPVAVSIAGPVLTLLSLFGGIYTNIGELKPWIRWVQYTSWFRYGFEGFVINQWTNETTGLEEGRWTTNGSGPSKPYATILQQYAFDRNNFAFDIVMMVFSIVIFYVIGYFGLYVRVSRSR</sequence>
<proteinExistence type="inferred from homology"/>
<evidence type="ECO:0000313" key="12">
    <source>
        <dbReference type="Proteomes" id="UP000298663"/>
    </source>
</evidence>
<dbReference type="Proteomes" id="UP000298663">
    <property type="component" value="Unassembled WGS sequence"/>
</dbReference>
<dbReference type="InterPro" id="IPR027417">
    <property type="entry name" value="P-loop_NTPase"/>
</dbReference>